<feature type="region of interest" description="Disordered" evidence="1">
    <location>
        <begin position="36"/>
        <end position="75"/>
    </location>
</feature>
<sequence>MFTDIEATVEDTHKPLMIQQASVYCADHYNLQNMSTAASEEPEGAKSSSELHKARLVPPGTFTTENRAQLQTAKSESLKSQQAIYPQYKPTEAYKEIEPLNSSTNTQLLLELRAAVVSKLGQTYRYDCLKEKQGLTENSNL</sequence>
<dbReference type="AlphaFoldDB" id="A0A9D4JQV9"/>
<dbReference type="EMBL" id="JAIWYP010000005">
    <property type="protein sequence ID" value="KAH3821016.1"/>
    <property type="molecule type" value="Genomic_DNA"/>
</dbReference>
<reference evidence="2" key="1">
    <citation type="journal article" date="2019" name="bioRxiv">
        <title>The Genome of the Zebra Mussel, Dreissena polymorpha: A Resource for Invasive Species Research.</title>
        <authorList>
            <person name="McCartney M.A."/>
            <person name="Auch B."/>
            <person name="Kono T."/>
            <person name="Mallez S."/>
            <person name="Zhang Y."/>
            <person name="Obille A."/>
            <person name="Becker A."/>
            <person name="Abrahante J.E."/>
            <person name="Garbe J."/>
            <person name="Badalamenti J.P."/>
            <person name="Herman A."/>
            <person name="Mangelson H."/>
            <person name="Liachko I."/>
            <person name="Sullivan S."/>
            <person name="Sone E.D."/>
            <person name="Koren S."/>
            <person name="Silverstein K.A.T."/>
            <person name="Beckman K.B."/>
            <person name="Gohl D.M."/>
        </authorList>
    </citation>
    <scope>NUCLEOTIDE SEQUENCE</scope>
    <source>
        <strain evidence="2">Duluth1</strain>
        <tissue evidence="2">Whole animal</tissue>
    </source>
</reference>
<evidence type="ECO:0000313" key="3">
    <source>
        <dbReference type="Proteomes" id="UP000828390"/>
    </source>
</evidence>
<feature type="compositionally biased region" description="Polar residues" evidence="1">
    <location>
        <begin position="61"/>
        <end position="75"/>
    </location>
</feature>
<proteinExistence type="predicted"/>
<name>A0A9D4JQV9_DREPO</name>
<dbReference type="Proteomes" id="UP000828390">
    <property type="component" value="Unassembled WGS sequence"/>
</dbReference>
<evidence type="ECO:0000313" key="2">
    <source>
        <dbReference type="EMBL" id="KAH3821016.1"/>
    </source>
</evidence>
<organism evidence="2 3">
    <name type="scientific">Dreissena polymorpha</name>
    <name type="common">Zebra mussel</name>
    <name type="synonym">Mytilus polymorpha</name>
    <dbReference type="NCBI Taxonomy" id="45954"/>
    <lineage>
        <taxon>Eukaryota</taxon>
        <taxon>Metazoa</taxon>
        <taxon>Spiralia</taxon>
        <taxon>Lophotrochozoa</taxon>
        <taxon>Mollusca</taxon>
        <taxon>Bivalvia</taxon>
        <taxon>Autobranchia</taxon>
        <taxon>Heteroconchia</taxon>
        <taxon>Euheterodonta</taxon>
        <taxon>Imparidentia</taxon>
        <taxon>Neoheterodontei</taxon>
        <taxon>Myida</taxon>
        <taxon>Dreissenoidea</taxon>
        <taxon>Dreissenidae</taxon>
        <taxon>Dreissena</taxon>
    </lineage>
</organism>
<keyword evidence="3" id="KW-1185">Reference proteome</keyword>
<accession>A0A9D4JQV9</accession>
<evidence type="ECO:0000256" key="1">
    <source>
        <dbReference type="SAM" id="MobiDB-lite"/>
    </source>
</evidence>
<reference evidence="2" key="2">
    <citation type="submission" date="2020-11" db="EMBL/GenBank/DDBJ databases">
        <authorList>
            <person name="McCartney M.A."/>
            <person name="Auch B."/>
            <person name="Kono T."/>
            <person name="Mallez S."/>
            <person name="Becker A."/>
            <person name="Gohl D.M."/>
            <person name="Silverstein K.A.T."/>
            <person name="Koren S."/>
            <person name="Bechman K.B."/>
            <person name="Herman A."/>
            <person name="Abrahante J.E."/>
            <person name="Garbe J."/>
        </authorList>
    </citation>
    <scope>NUCLEOTIDE SEQUENCE</scope>
    <source>
        <strain evidence="2">Duluth1</strain>
        <tissue evidence="2">Whole animal</tissue>
    </source>
</reference>
<comment type="caution">
    <text evidence="2">The sequence shown here is derived from an EMBL/GenBank/DDBJ whole genome shotgun (WGS) entry which is preliminary data.</text>
</comment>
<protein>
    <submittedName>
        <fullName evidence="2">Uncharacterized protein</fullName>
    </submittedName>
</protein>
<gene>
    <name evidence="2" type="ORF">DPMN_122771</name>
</gene>